<keyword evidence="3" id="KW-1185">Reference proteome</keyword>
<gene>
    <name evidence="2" type="ORF">IDH45_02720</name>
</gene>
<dbReference type="InterPro" id="IPR055171">
    <property type="entry name" value="GT-D-like"/>
</dbReference>
<proteinExistence type="predicted"/>
<dbReference type="NCBIfam" id="NF040628">
    <property type="entry name" value="GT-D_rel"/>
    <property type="match status" value="1"/>
</dbReference>
<organism evidence="2 3">
    <name type="scientific">Paenibacillus oceani</name>
    <dbReference type="NCBI Taxonomy" id="2772510"/>
    <lineage>
        <taxon>Bacteria</taxon>
        <taxon>Bacillati</taxon>
        <taxon>Bacillota</taxon>
        <taxon>Bacilli</taxon>
        <taxon>Bacillales</taxon>
        <taxon>Paenibacillaceae</taxon>
        <taxon>Paenibacillus</taxon>
    </lineage>
</organism>
<name>A0A927GYX5_9BACL</name>
<evidence type="ECO:0000313" key="2">
    <source>
        <dbReference type="EMBL" id="MBD2860899.1"/>
    </source>
</evidence>
<evidence type="ECO:0000259" key="1">
    <source>
        <dbReference type="Pfam" id="PF22882"/>
    </source>
</evidence>
<feature type="domain" description="GT-D fold-like" evidence="1">
    <location>
        <begin position="10"/>
        <end position="231"/>
    </location>
</feature>
<sequence length="253" mass="28877">MPVPDDQFLTVRQAISMIKDALEHQKPFSLVRVGDGENVVLAQDSVMTVEEVLKIEWAKLANKGQKGVTLPNLKLRDEMAEAINRADLVGIPFWRDDPIRAPQHLKRPLTEETFRQLKIEPKEVCHTFVNRVFAQKSKFWKLLKGKRVLLISSWADKVKKIVTRRPYDLNVPFTIEFTHYNQMDDVLATVLKKQDQFDVALVSCGVNAVVLCPRIAEQTGKVALDFGKSLMFIVERKAGLEHSSDRANKKMLQ</sequence>
<reference evidence="2" key="1">
    <citation type="submission" date="2020-09" db="EMBL/GenBank/DDBJ databases">
        <title>A novel bacterium of genus Paenibacillus, isolated from South China Sea.</title>
        <authorList>
            <person name="Huang H."/>
            <person name="Mo K."/>
            <person name="Hu Y."/>
        </authorList>
    </citation>
    <scope>NUCLEOTIDE SEQUENCE</scope>
    <source>
        <strain evidence="2">IB182363</strain>
    </source>
</reference>
<protein>
    <recommendedName>
        <fullName evidence="1">GT-D fold-like domain-containing protein</fullName>
    </recommendedName>
</protein>
<dbReference type="InterPro" id="IPR049785">
    <property type="entry name" value="GT-D-like_firm"/>
</dbReference>
<dbReference type="Proteomes" id="UP000639396">
    <property type="component" value="Unassembled WGS sequence"/>
</dbReference>
<dbReference type="AlphaFoldDB" id="A0A927GYX5"/>
<accession>A0A927GYX5</accession>
<dbReference type="EMBL" id="JACXJA010000003">
    <property type="protein sequence ID" value="MBD2860899.1"/>
    <property type="molecule type" value="Genomic_DNA"/>
</dbReference>
<dbReference type="RefSeq" id="WP_190924422.1">
    <property type="nucleotide sequence ID" value="NZ_JACXJA010000003.1"/>
</dbReference>
<evidence type="ECO:0000313" key="3">
    <source>
        <dbReference type="Proteomes" id="UP000639396"/>
    </source>
</evidence>
<comment type="caution">
    <text evidence="2">The sequence shown here is derived from an EMBL/GenBank/DDBJ whole genome shotgun (WGS) entry which is preliminary data.</text>
</comment>
<dbReference type="Pfam" id="PF22882">
    <property type="entry name" value="GT-D-like"/>
    <property type="match status" value="1"/>
</dbReference>